<dbReference type="EMBL" id="MU277213">
    <property type="protein sequence ID" value="KAI0061345.1"/>
    <property type="molecule type" value="Genomic_DNA"/>
</dbReference>
<proteinExistence type="predicted"/>
<organism evidence="1 2">
    <name type="scientific">Artomyces pyxidatus</name>
    <dbReference type="NCBI Taxonomy" id="48021"/>
    <lineage>
        <taxon>Eukaryota</taxon>
        <taxon>Fungi</taxon>
        <taxon>Dikarya</taxon>
        <taxon>Basidiomycota</taxon>
        <taxon>Agaricomycotina</taxon>
        <taxon>Agaricomycetes</taxon>
        <taxon>Russulales</taxon>
        <taxon>Auriscalpiaceae</taxon>
        <taxon>Artomyces</taxon>
    </lineage>
</organism>
<comment type="caution">
    <text evidence="1">The sequence shown here is derived from an EMBL/GenBank/DDBJ whole genome shotgun (WGS) entry which is preliminary data.</text>
</comment>
<accession>A0ACB8SYV2</accession>
<name>A0ACB8SYV2_9AGAM</name>
<evidence type="ECO:0000313" key="1">
    <source>
        <dbReference type="EMBL" id="KAI0061345.1"/>
    </source>
</evidence>
<dbReference type="Proteomes" id="UP000814140">
    <property type="component" value="Unassembled WGS sequence"/>
</dbReference>
<keyword evidence="2" id="KW-1185">Reference proteome</keyword>
<sequence>MEDDAKKIDQDLRWCTTWQSIDEEEEDDQLWSSDEEMDELLPLDDEQDEAYSPEEATTFGGQTTNVAPDNTAAPRAPEDGEIQPSTGRSSYFAVVLDSSTPPATPERRPLLVPVFSFDKEVAVDRKATEQLARPDLQLVRENWAADDEKVSLPMTGSPTAYTMTGSPTAYTMTGSPTAYISTKPTSSPLPTPRSLSVADSHSSSKEGTPIKDQLRIAEHVASSEGHVTANKKRKSRPDETPGKPAKRCKKRGTKNPCHLCTRSFTRPSDLARHLQNARVHNNAAGFTCGACGSTLNRLDSLKRHQERFCSHELGVKSRVRNAGDKEGGVAKRVASGDGGTQCLRARESKDLSR</sequence>
<reference evidence="1" key="1">
    <citation type="submission" date="2021-03" db="EMBL/GenBank/DDBJ databases">
        <authorList>
            <consortium name="DOE Joint Genome Institute"/>
            <person name="Ahrendt S."/>
            <person name="Looney B.P."/>
            <person name="Miyauchi S."/>
            <person name="Morin E."/>
            <person name="Drula E."/>
            <person name="Courty P.E."/>
            <person name="Chicoki N."/>
            <person name="Fauchery L."/>
            <person name="Kohler A."/>
            <person name="Kuo A."/>
            <person name="Labutti K."/>
            <person name="Pangilinan J."/>
            <person name="Lipzen A."/>
            <person name="Riley R."/>
            <person name="Andreopoulos W."/>
            <person name="He G."/>
            <person name="Johnson J."/>
            <person name="Barry K.W."/>
            <person name="Grigoriev I.V."/>
            <person name="Nagy L."/>
            <person name="Hibbett D."/>
            <person name="Henrissat B."/>
            <person name="Matheny P.B."/>
            <person name="Labbe J."/>
            <person name="Martin F."/>
        </authorList>
    </citation>
    <scope>NUCLEOTIDE SEQUENCE</scope>
    <source>
        <strain evidence="1">HHB10654</strain>
    </source>
</reference>
<evidence type="ECO:0000313" key="2">
    <source>
        <dbReference type="Proteomes" id="UP000814140"/>
    </source>
</evidence>
<gene>
    <name evidence="1" type="ORF">BV25DRAFT_779056</name>
</gene>
<protein>
    <submittedName>
        <fullName evidence="1">Uncharacterized protein</fullName>
    </submittedName>
</protein>
<reference evidence="1" key="2">
    <citation type="journal article" date="2022" name="New Phytol.">
        <title>Evolutionary transition to the ectomycorrhizal habit in the genomes of a hyperdiverse lineage of mushroom-forming fungi.</title>
        <authorList>
            <person name="Looney B."/>
            <person name="Miyauchi S."/>
            <person name="Morin E."/>
            <person name="Drula E."/>
            <person name="Courty P.E."/>
            <person name="Kohler A."/>
            <person name="Kuo A."/>
            <person name="LaButti K."/>
            <person name="Pangilinan J."/>
            <person name="Lipzen A."/>
            <person name="Riley R."/>
            <person name="Andreopoulos W."/>
            <person name="He G."/>
            <person name="Johnson J."/>
            <person name="Nolan M."/>
            <person name="Tritt A."/>
            <person name="Barry K.W."/>
            <person name="Grigoriev I.V."/>
            <person name="Nagy L.G."/>
            <person name="Hibbett D."/>
            <person name="Henrissat B."/>
            <person name="Matheny P.B."/>
            <person name="Labbe J."/>
            <person name="Martin F.M."/>
        </authorList>
    </citation>
    <scope>NUCLEOTIDE SEQUENCE</scope>
    <source>
        <strain evidence="1">HHB10654</strain>
    </source>
</reference>